<keyword evidence="2" id="KW-1185">Reference proteome</keyword>
<dbReference type="AlphaFoldDB" id="A0A4C1ZFR6"/>
<dbReference type="OrthoDB" id="125347at2759"/>
<sequence>MPVYREQTDDDIVENCVNTCIAGNVSEDEAQIPETEIKIIPMKLALNALKTQSPDDGAERWVMGHFNDYWKSSGVQLVDLF</sequence>
<dbReference type="EMBL" id="BGZK01001771">
    <property type="protein sequence ID" value="GBP85944.1"/>
    <property type="molecule type" value="Genomic_DNA"/>
</dbReference>
<organism evidence="1 2">
    <name type="scientific">Eumeta variegata</name>
    <name type="common">Bagworm moth</name>
    <name type="synonym">Eumeta japonica</name>
    <dbReference type="NCBI Taxonomy" id="151549"/>
    <lineage>
        <taxon>Eukaryota</taxon>
        <taxon>Metazoa</taxon>
        <taxon>Ecdysozoa</taxon>
        <taxon>Arthropoda</taxon>
        <taxon>Hexapoda</taxon>
        <taxon>Insecta</taxon>
        <taxon>Pterygota</taxon>
        <taxon>Neoptera</taxon>
        <taxon>Endopterygota</taxon>
        <taxon>Lepidoptera</taxon>
        <taxon>Glossata</taxon>
        <taxon>Ditrysia</taxon>
        <taxon>Tineoidea</taxon>
        <taxon>Psychidae</taxon>
        <taxon>Oiketicinae</taxon>
        <taxon>Eumeta</taxon>
    </lineage>
</organism>
<gene>
    <name evidence="1" type="ORF">EVAR_62244_1</name>
</gene>
<evidence type="ECO:0000313" key="2">
    <source>
        <dbReference type="Proteomes" id="UP000299102"/>
    </source>
</evidence>
<comment type="caution">
    <text evidence="1">The sequence shown here is derived from an EMBL/GenBank/DDBJ whole genome shotgun (WGS) entry which is preliminary data.</text>
</comment>
<reference evidence="1 2" key="1">
    <citation type="journal article" date="2019" name="Commun. Biol.">
        <title>The bagworm genome reveals a unique fibroin gene that provides high tensile strength.</title>
        <authorList>
            <person name="Kono N."/>
            <person name="Nakamura H."/>
            <person name="Ohtoshi R."/>
            <person name="Tomita M."/>
            <person name="Numata K."/>
            <person name="Arakawa K."/>
        </authorList>
    </citation>
    <scope>NUCLEOTIDE SEQUENCE [LARGE SCALE GENOMIC DNA]</scope>
</reference>
<name>A0A4C1ZFR6_EUMVA</name>
<accession>A0A4C1ZFR6</accession>
<evidence type="ECO:0000313" key="1">
    <source>
        <dbReference type="EMBL" id="GBP85944.1"/>
    </source>
</evidence>
<protein>
    <submittedName>
        <fullName evidence="1">Uncharacterized protein</fullName>
    </submittedName>
</protein>
<proteinExistence type="predicted"/>
<dbReference type="Proteomes" id="UP000299102">
    <property type="component" value="Unassembled WGS sequence"/>
</dbReference>